<reference evidence="2 3" key="1">
    <citation type="journal article" date="2018" name="Elife">
        <title>Functional genomics of lipid metabolism in the oleaginous yeast Rhodosporidium toruloides.</title>
        <authorList>
            <person name="Coradetti S.T."/>
            <person name="Pinel D."/>
            <person name="Geiselman G."/>
            <person name="Ito M."/>
            <person name="Mondo S."/>
            <person name="Reilly M.C."/>
            <person name="Cheng Y.F."/>
            <person name="Bauer S."/>
            <person name="Grigoriev I."/>
            <person name="Gladden J.M."/>
            <person name="Simmons B.A."/>
            <person name="Brem R."/>
            <person name="Arkin A.P."/>
            <person name="Skerker J.M."/>
        </authorList>
    </citation>
    <scope>NUCLEOTIDE SEQUENCE [LARGE SCALE GENOMIC DNA]</scope>
    <source>
        <strain evidence="2 3">NBRC 0880</strain>
    </source>
</reference>
<dbReference type="AlphaFoldDB" id="A0A2T0AC65"/>
<keyword evidence="1" id="KW-0732">Signal</keyword>
<name>A0A2T0AC65_RHOTO</name>
<comment type="caution">
    <text evidence="2">The sequence shown here is derived from an EMBL/GenBank/DDBJ whole genome shotgun (WGS) entry which is preliminary data.</text>
</comment>
<sequence length="89" mass="10125">MRSGGNRSTCFALLPLLFLSHTNPDELVEYFHLLTAKQRMHRSQVHTHLLPPRTHLFSHPARAGLTPPPLLHPLLLRCLCDAQSPERSE</sequence>
<feature type="signal peptide" evidence="1">
    <location>
        <begin position="1"/>
        <end position="24"/>
    </location>
</feature>
<gene>
    <name evidence="2" type="ORF">AAT19DRAFT_13664</name>
</gene>
<feature type="chain" id="PRO_5015393943" description="Secreted protein" evidence="1">
    <location>
        <begin position="25"/>
        <end position="89"/>
    </location>
</feature>
<organism evidence="2 3">
    <name type="scientific">Rhodotorula toruloides</name>
    <name type="common">Yeast</name>
    <name type="synonym">Rhodosporidium toruloides</name>
    <dbReference type="NCBI Taxonomy" id="5286"/>
    <lineage>
        <taxon>Eukaryota</taxon>
        <taxon>Fungi</taxon>
        <taxon>Dikarya</taxon>
        <taxon>Basidiomycota</taxon>
        <taxon>Pucciniomycotina</taxon>
        <taxon>Microbotryomycetes</taxon>
        <taxon>Sporidiobolales</taxon>
        <taxon>Sporidiobolaceae</taxon>
        <taxon>Rhodotorula</taxon>
    </lineage>
</organism>
<evidence type="ECO:0008006" key="4">
    <source>
        <dbReference type="Google" id="ProtNLM"/>
    </source>
</evidence>
<evidence type="ECO:0000313" key="3">
    <source>
        <dbReference type="Proteomes" id="UP000239560"/>
    </source>
</evidence>
<accession>A0A2T0AC65</accession>
<evidence type="ECO:0000313" key="2">
    <source>
        <dbReference type="EMBL" id="PRQ75607.1"/>
    </source>
</evidence>
<proteinExistence type="predicted"/>
<dbReference type="EMBL" id="LCTV02000004">
    <property type="protein sequence ID" value="PRQ75607.1"/>
    <property type="molecule type" value="Genomic_DNA"/>
</dbReference>
<evidence type="ECO:0000256" key="1">
    <source>
        <dbReference type="SAM" id="SignalP"/>
    </source>
</evidence>
<protein>
    <recommendedName>
        <fullName evidence="4">Secreted protein</fullName>
    </recommendedName>
</protein>
<dbReference type="Proteomes" id="UP000239560">
    <property type="component" value="Unassembled WGS sequence"/>
</dbReference>